<evidence type="ECO:0000256" key="5">
    <source>
        <dbReference type="ARBA" id="ARBA00018141"/>
    </source>
</evidence>
<dbReference type="InterPro" id="IPR038418">
    <property type="entry name" value="6-PTP_synth/QueD_sf"/>
</dbReference>
<dbReference type="GO" id="GO:0070497">
    <property type="term" value="F:6-carboxytetrahydropterin synthase activity"/>
    <property type="evidence" value="ECO:0007669"/>
    <property type="project" value="UniProtKB-EC"/>
</dbReference>
<dbReference type="EMBL" id="PPXG01000001">
    <property type="protein sequence ID" value="POH84842.1"/>
    <property type="molecule type" value="Genomic_DNA"/>
</dbReference>
<dbReference type="GO" id="GO:0046872">
    <property type="term" value="F:metal ion binding"/>
    <property type="evidence" value="ECO:0007669"/>
    <property type="project" value="UniProtKB-KW"/>
</dbReference>
<dbReference type="PANTHER" id="PTHR12589:SF7">
    <property type="entry name" value="6-PYRUVOYL TETRAHYDROBIOPTERIN SYNTHASE"/>
    <property type="match status" value="1"/>
</dbReference>
<gene>
    <name evidence="11" type="ORF">CXK91_02465</name>
</gene>
<sequence length="192" mass="21943">MLIRKLFKFESAHIVRNCTTRRCSRSLHGHSYKVEVLLEADALDQGQMVYDFGLLKGSVADFIDAFDHAVTFWQGDDPDYIAQCQRFSERWVGLPVSPSAEQFSRVFFRLIDAVLANTQMANGESGVRLHSVIAHETDTGYAQCFREDAFNQRMGEIRLKAIEFSPRVRAEWCNPDMFSQLLEGEPFINQAP</sequence>
<proteinExistence type="inferred from homology"/>
<dbReference type="EC" id="4.1.2.50" evidence="4"/>
<dbReference type="Proteomes" id="UP000237068">
    <property type="component" value="Unassembled WGS sequence"/>
</dbReference>
<evidence type="ECO:0000256" key="9">
    <source>
        <dbReference type="ARBA" id="ARBA00031449"/>
    </source>
</evidence>
<dbReference type="InterPro" id="IPR007115">
    <property type="entry name" value="6-PTP_synth/QueD"/>
</dbReference>
<comment type="pathway">
    <text evidence="2">Purine metabolism; 7-cyano-7-deazaguanine biosynthesis.</text>
</comment>
<evidence type="ECO:0000313" key="12">
    <source>
        <dbReference type="Proteomes" id="UP000237068"/>
    </source>
</evidence>
<evidence type="ECO:0000256" key="2">
    <source>
        <dbReference type="ARBA" id="ARBA00005061"/>
    </source>
</evidence>
<dbReference type="PANTHER" id="PTHR12589">
    <property type="entry name" value="PYRUVOYL TETRAHYDROBIOPTERIN SYNTHASE"/>
    <property type="match status" value="1"/>
</dbReference>
<protein>
    <recommendedName>
        <fullName evidence="5">6-carboxy-5,6,7,8-tetrahydropterin synthase</fullName>
        <ecNumber evidence="4">4.1.2.50</ecNumber>
    </recommendedName>
    <alternativeName>
        <fullName evidence="9">Queuosine biosynthesis protein QueD</fullName>
    </alternativeName>
</protein>
<evidence type="ECO:0000256" key="7">
    <source>
        <dbReference type="ARBA" id="ARBA00022833"/>
    </source>
</evidence>
<dbReference type="Gene3D" id="3.30.479.10">
    <property type="entry name" value="6-pyruvoyl tetrahydropterin synthase/QueD"/>
    <property type="match status" value="2"/>
</dbReference>
<organism evidence="11 12">
    <name type="scientific">Stutzerimonas stutzeri</name>
    <name type="common">Pseudomonas stutzeri</name>
    <dbReference type="NCBI Taxonomy" id="316"/>
    <lineage>
        <taxon>Bacteria</taxon>
        <taxon>Pseudomonadati</taxon>
        <taxon>Pseudomonadota</taxon>
        <taxon>Gammaproteobacteria</taxon>
        <taxon>Pseudomonadales</taxon>
        <taxon>Pseudomonadaceae</taxon>
        <taxon>Stutzerimonas</taxon>
    </lineage>
</organism>
<comment type="caution">
    <text evidence="11">The sequence shown here is derived from an EMBL/GenBank/DDBJ whole genome shotgun (WGS) entry which is preliminary data.</text>
</comment>
<evidence type="ECO:0000256" key="10">
    <source>
        <dbReference type="ARBA" id="ARBA00048807"/>
    </source>
</evidence>
<evidence type="ECO:0000256" key="1">
    <source>
        <dbReference type="ARBA" id="ARBA00001947"/>
    </source>
</evidence>
<evidence type="ECO:0000313" key="11">
    <source>
        <dbReference type="EMBL" id="POH84842.1"/>
    </source>
</evidence>
<dbReference type="SUPFAM" id="SSF55620">
    <property type="entry name" value="Tetrahydrobiopterin biosynthesis enzymes-like"/>
    <property type="match status" value="1"/>
</dbReference>
<name>A0A2S4AU84_STUST</name>
<keyword evidence="6" id="KW-0479">Metal-binding</keyword>
<accession>A0A2S4AU84</accession>
<evidence type="ECO:0000256" key="4">
    <source>
        <dbReference type="ARBA" id="ARBA00012982"/>
    </source>
</evidence>
<evidence type="ECO:0000256" key="3">
    <source>
        <dbReference type="ARBA" id="ARBA00008900"/>
    </source>
</evidence>
<comment type="cofactor">
    <cofactor evidence="1">
        <name>Zn(2+)</name>
        <dbReference type="ChEBI" id="CHEBI:29105"/>
    </cofactor>
</comment>
<dbReference type="RefSeq" id="WP_103454798.1">
    <property type="nucleotide sequence ID" value="NZ_JAMOHQ010000001.1"/>
</dbReference>
<reference evidence="11 12" key="1">
    <citation type="submission" date="2018-01" db="EMBL/GenBank/DDBJ databases">
        <title>Denitrification phenotypes of diverse strains of Pseudomonas stutzeri.</title>
        <authorList>
            <person name="Milligan D.A."/>
            <person name="Bergaust L."/>
            <person name="Bakken L.R."/>
            <person name="Frostegard A."/>
        </authorList>
    </citation>
    <scope>NUCLEOTIDE SEQUENCE [LARGE SCALE GENOMIC DNA]</scope>
    <source>
        <strain evidence="11 12">24a13</strain>
    </source>
</reference>
<dbReference type="Pfam" id="PF01242">
    <property type="entry name" value="PTPS"/>
    <property type="match status" value="1"/>
</dbReference>
<comment type="similarity">
    <text evidence="3">Belongs to the PTPS family. QueD subfamily.</text>
</comment>
<dbReference type="OrthoDB" id="9804698at2"/>
<dbReference type="UniPathway" id="UPA00391"/>
<keyword evidence="7" id="KW-0862">Zinc</keyword>
<evidence type="ECO:0000256" key="6">
    <source>
        <dbReference type="ARBA" id="ARBA00022723"/>
    </source>
</evidence>
<keyword evidence="8" id="KW-0456">Lyase</keyword>
<comment type="catalytic activity">
    <reaction evidence="10">
        <text>7,8-dihydroneopterin 3'-triphosphate + H2O = 6-carboxy-5,6,7,8-tetrahydropterin + triphosphate + acetaldehyde + 2 H(+)</text>
        <dbReference type="Rhea" id="RHEA:27966"/>
        <dbReference type="ChEBI" id="CHEBI:15343"/>
        <dbReference type="ChEBI" id="CHEBI:15377"/>
        <dbReference type="ChEBI" id="CHEBI:15378"/>
        <dbReference type="ChEBI" id="CHEBI:18036"/>
        <dbReference type="ChEBI" id="CHEBI:58462"/>
        <dbReference type="ChEBI" id="CHEBI:61032"/>
        <dbReference type="EC" id="4.1.2.50"/>
    </reaction>
</comment>
<dbReference type="AlphaFoldDB" id="A0A2S4AU84"/>
<evidence type="ECO:0000256" key="8">
    <source>
        <dbReference type="ARBA" id="ARBA00023239"/>
    </source>
</evidence>